<evidence type="ECO:0000259" key="1">
    <source>
        <dbReference type="PROSITE" id="PS50878"/>
    </source>
</evidence>
<dbReference type="SUPFAM" id="SSF56672">
    <property type="entry name" value="DNA/RNA polymerases"/>
    <property type="match status" value="1"/>
</dbReference>
<dbReference type="RefSeq" id="XP_014674249.1">
    <property type="nucleotide sequence ID" value="XM_014818763.1"/>
</dbReference>
<dbReference type="GeneID" id="106814445"/>
<dbReference type="Gene3D" id="3.30.70.270">
    <property type="match status" value="1"/>
</dbReference>
<organism evidence="2 3">
    <name type="scientific">Priapulus caudatus</name>
    <name type="common">Priapulid worm</name>
    <dbReference type="NCBI Taxonomy" id="37621"/>
    <lineage>
        <taxon>Eukaryota</taxon>
        <taxon>Metazoa</taxon>
        <taxon>Ecdysozoa</taxon>
        <taxon>Scalidophora</taxon>
        <taxon>Priapulida</taxon>
        <taxon>Priapulimorpha</taxon>
        <taxon>Priapulimorphida</taxon>
        <taxon>Priapulidae</taxon>
        <taxon>Priapulus</taxon>
    </lineage>
</organism>
<name>A0ABM1EPX8_PRICU</name>
<dbReference type="Proteomes" id="UP000695022">
    <property type="component" value="Unplaced"/>
</dbReference>
<keyword evidence="2" id="KW-1185">Reference proteome</keyword>
<dbReference type="PANTHER" id="PTHR33064:SF37">
    <property type="entry name" value="RIBONUCLEASE H"/>
    <property type="match status" value="1"/>
</dbReference>
<dbReference type="InterPro" id="IPR000477">
    <property type="entry name" value="RT_dom"/>
</dbReference>
<dbReference type="InterPro" id="IPR043128">
    <property type="entry name" value="Rev_trsase/Diguanyl_cyclase"/>
</dbReference>
<dbReference type="GO" id="GO:0003964">
    <property type="term" value="F:RNA-directed DNA polymerase activity"/>
    <property type="evidence" value="ECO:0007669"/>
    <property type="project" value="UniProtKB-KW"/>
</dbReference>
<evidence type="ECO:0000313" key="2">
    <source>
        <dbReference type="Proteomes" id="UP000695022"/>
    </source>
</evidence>
<protein>
    <submittedName>
        <fullName evidence="3">RNA-directed DNA polymerase homolog</fullName>
    </submittedName>
</protein>
<keyword evidence="3" id="KW-0695">RNA-directed DNA polymerase</keyword>
<keyword evidence="3" id="KW-0808">Transferase</keyword>
<proteinExistence type="predicted"/>
<dbReference type="InterPro" id="IPR043502">
    <property type="entry name" value="DNA/RNA_pol_sf"/>
</dbReference>
<dbReference type="CDD" id="cd01647">
    <property type="entry name" value="RT_LTR"/>
    <property type="match status" value="1"/>
</dbReference>
<dbReference type="InterPro" id="IPR051320">
    <property type="entry name" value="Viral_Replic_Matur_Polypro"/>
</dbReference>
<gene>
    <name evidence="3" type="primary">LOC106814445</name>
</gene>
<accession>A0ABM1EPX8</accession>
<reference evidence="3" key="1">
    <citation type="submission" date="2025-08" db="UniProtKB">
        <authorList>
            <consortium name="RefSeq"/>
        </authorList>
    </citation>
    <scope>IDENTIFICATION</scope>
</reference>
<dbReference type="PROSITE" id="PS50878">
    <property type="entry name" value="RT_POL"/>
    <property type="match status" value="1"/>
</dbReference>
<keyword evidence="3" id="KW-0548">Nucleotidyltransferase</keyword>
<dbReference type="Pfam" id="PF00078">
    <property type="entry name" value="RVT_1"/>
    <property type="match status" value="1"/>
</dbReference>
<sequence length="230" mass="26171">MNPEPELLEIGKGTCLGDFHCLGGSQSNTATRTKDANPLPRIDDSLASMSGAAFFSNLDLTSGYWQVPVNKDHRDKTAFLIGTNLYYIKRFPYGPCNAPPLFQRLMELAFADMSWEVMLTYLDDLAIFTKTFDEHLEVLEEVFQRLHKAGLKLQPSKCNLCKDQIIFLGHHVSRLGIKPDPLNIQKIKDWSVPKTVKQETFRSCWASFGRGSQRKTLDCGWQLAFNRGWH</sequence>
<dbReference type="PANTHER" id="PTHR33064">
    <property type="entry name" value="POL PROTEIN"/>
    <property type="match status" value="1"/>
</dbReference>
<evidence type="ECO:0000313" key="3">
    <source>
        <dbReference type="RefSeq" id="XP_014674249.1"/>
    </source>
</evidence>
<dbReference type="Gene3D" id="3.10.10.10">
    <property type="entry name" value="HIV Type 1 Reverse Transcriptase, subunit A, domain 1"/>
    <property type="match status" value="1"/>
</dbReference>
<feature type="domain" description="Reverse transcriptase" evidence="1">
    <location>
        <begin position="1"/>
        <end position="172"/>
    </location>
</feature>